<keyword evidence="1" id="KW-0812">Transmembrane</keyword>
<sequence length="65" mass="7862">MYELFSFLNDNKLSFYKLFCIISFFLFFVRPIYGVATFGIITVLLAYCEQIVEYFEKKDKKKLHK</sequence>
<keyword evidence="1" id="KW-0472">Membrane</keyword>
<evidence type="ECO:0000256" key="1">
    <source>
        <dbReference type="SAM" id="Phobius"/>
    </source>
</evidence>
<keyword evidence="1" id="KW-1133">Transmembrane helix</keyword>
<accession>A0A1T4P8A5</accession>
<evidence type="ECO:0000313" key="2">
    <source>
        <dbReference type="EMBL" id="SJZ87456.1"/>
    </source>
</evidence>
<protein>
    <submittedName>
        <fullName evidence="2">Uncharacterized protein</fullName>
    </submittedName>
</protein>
<dbReference type="RefSeq" id="WP_087679316.1">
    <property type="nucleotide sequence ID" value="NZ_FUWV01000015.1"/>
</dbReference>
<gene>
    <name evidence="2" type="ORF">SAMN02745973_01958</name>
</gene>
<dbReference type="AlphaFoldDB" id="A0A1T4P8A5"/>
<dbReference type="Proteomes" id="UP000196365">
    <property type="component" value="Unassembled WGS sequence"/>
</dbReference>
<keyword evidence="3" id="KW-1185">Reference proteome</keyword>
<name>A0A1T4P8A5_9FIRM</name>
<dbReference type="EMBL" id="FUWV01000015">
    <property type="protein sequence ID" value="SJZ87456.1"/>
    <property type="molecule type" value="Genomic_DNA"/>
</dbReference>
<organism evidence="2 3">
    <name type="scientific">Garciella nitratireducens DSM 15102</name>
    <dbReference type="NCBI Taxonomy" id="1121911"/>
    <lineage>
        <taxon>Bacteria</taxon>
        <taxon>Bacillati</taxon>
        <taxon>Bacillota</taxon>
        <taxon>Clostridia</taxon>
        <taxon>Eubacteriales</taxon>
        <taxon>Eubacteriaceae</taxon>
        <taxon>Garciella</taxon>
    </lineage>
</organism>
<evidence type="ECO:0000313" key="3">
    <source>
        <dbReference type="Proteomes" id="UP000196365"/>
    </source>
</evidence>
<feature type="transmembrane region" description="Helical" evidence="1">
    <location>
        <begin position="15"/>
        <end position="48"/>
    </location>
</feature>
<reference evidence="2 3" key="1">
    <citation type="submission" date="2017-02" db="EMBL/GenBank/DDBJ databases">
        <authorList>
            <person name="Peterson S.W."/>
        </authorList>
    </citation>
    <scope>NUCLEOTIDE SEQUENCE [LARGE SCALE GENOMIC DNA]</scope>
    <source>
        <strain evidence="2 3">DSM 15102</strain>
    </source>
</reference>
<proteinExistence type="predicted"/>